<protein>
    <submittedName>
        <fullName evidence="1">Uncharacterized protein</fullName>
    </submittedName>
</protein>
<dbReference type="EMBL" id="CAKKNE010000001">
    <property type="protein sequence ID" value="CAH0365839.1"/>
    <property type="molecule type" value="Genomic_DNA"/>
</dbReference>
<name>A0A8J2SCA4_9STRA</name>
<accession>A0A8J2SCA4</accession>
<evidence type="ECO:0000313" key="1">
    <source>
        <dbReference type="EMBL" id="CAH0365839.1"/>
    </source>
</evidence>
<gene>
    <name evidence="1" type="ORF">PECAL_1P22990</name>
</gene>
<dbReference type="Proteomes" id="UP000789595">
    <property type="component" value="Unassembled WGS sequence"/>
</dbReference>
<reference evidence="1" key="1">
    <citation type="submission" date="2021-11" db="EMBL/GenBank/DDBJ databases">
        <authorList>
            <consortium name="Genoscope - CEA"/>
            <person name="William W."/>
        </authorList>
    </citation>
    <scope>NUCLEOTIDE SEQUENCE</scope>
</reference>
<keyword evidence="2" id="KW-1185">Reference proteome</keyword>
<sequence>MSLFFPPNRGQGLNPWGLFVPPLSAGRGYGPGSTAEDAPPPCRTAGCRWHGHPEFGGLCSTCGEGWTPQRLEQLRLLAKEAEEETRARDFEDWDEPGVTFSPQEYDWLRRGVERWAADRVPDSFGAMTFVSKLLLESHRLLTPEQARGLWRAVEPVVLDVHDQIAGEARSKFVVLLASFLRSPERWCRIPPHVREEFWPDEAKHGGTCTWSVCAPYTSGSGGFPYNEILRMRLPLFRESKLMAAACLRRTTLPESVKRRIRNARGRPGPDIPPLLVKRIFLWCAPGWFAPTQARPEYSRWMFAPNQVRPEASRWMVCNAFRSSGDDESGEWFNFLEHMRRRS</sequence>
<dbReference type="AlphaFoldDB" id="A0A8J2SCA4"/>
<evidence type="ECO:0000313" key="2">
    <source>
        <dbReference type="Proteomes" id="UP000789595"/>
    </source>
</evidence>
<comment type="caution">
    <text evidence="1">The sequence shown here is derived from an EMBL/GenBank/DDBJ whole genome shotgun (WGS) entry which is preliminary data.</text>
</comment>
<proteinExistence type="predicted"/>
<organism evidence="1 2">
    <name type="scientific">Pelagomonas calceolata</name>
    <dbReference type="NCBI Taxonomy" id="35677"/>
    <lineage>
        <taxon>Eukaryota</taxon>
        <taxon>Sar</taxon>
        <taxon>Stramenopiles</taxon>
        <taxon>Ochrophyta</taxon>
        <taxon>Pelagophyceae</taxon>
        <taxon>Pelagomonadales</taxon>
        <taxon>Pelagomonadaceae</taxon>
        <taxon>Pelagomonas</taxon>
    </lineage>
</organism>